<reference evidence="3" key="1">
    <citation type="submission" date="2022-12" db="EMBL/GenBank/DDBJ databases">
        <title>Reference genome sequencing for broad-spectrum identification of bacterial and archaeal isolates by mass spectrometry.</title>
        <authorList>
            <person name="Sekiguchi Y."/>
            <person name="Tourlousse D.M."/>
        </authorList>
    </citation>
    <scope>NUCLEOTIDE SEQUENCE</scope>
    <source>
        <strain evidence="3">H2</strain>
    </source>
</reference>
<proteinExistence type="predicted"/>
<dbReference type="AlphaFoldDB" id="A0A9W6LCX0"/>
<evidence type="ECO:0000259" key="2">
    <source>
        <dbReference type="Pfam" id="PF01243"/>
    </source>
</evidence>
<keyword evidence="1" id="KW-0560">Oxidoreductase</keyword>
<gene>
    <name evidence="3" type="ORF">GHYDROH2_28280</name>
</gene>
<evidence type="ECO:0000313" key="4">
    <source>
        <dbReference type="Proteomes" id="UP001144352"/>
    </source>
</evidence>
<dbReference type="GO" id="GO:0070967">
    <property type="term" value="F:coenzyme F420 binding"/>
    <property type="evidence" value="ECO:0007669"/>
    <property type="project" value="TreeGrafter"/>
</dbReference>
<accession>A0A9W6LCX0</accession>
<protein>
    <recommendedName>
        <fullName evidence="2">Pyridoxamine 5'-phosphate oxidase N-terminal domain-containing protein</fullName>
    </recommendedName>
</protein>
<dbReference type="GO" id="GO:0005829">
    <property type="term" value="C:cytosol"/>
    <property type="evidence" value="ECO:0007669"/>
    <property type="project" value="TreeGrafter"/>
</dbReference>
<dbReference type="RefSeq" id="WP_214186691.1">
    <property type="nucleotide sequence ID" value="NZ_BSDS01000002.1"/>
</dbReference>
<dbReference type="SUPFAM" id="SSF50475">
    <property type="entry name" value="FMN-binding split barrel"/>
    <property type="match status" value="1"/>
</dbReference>
<dbReference type="Gene3D" id="2.30.110.10">
    <property type="entry name" value="Electron Transport, Fmn-binding Protein, Chain A"/>
    <property type="match status" value="1"/>
</dbReference>
<comment type="caution">
    <text evidence="3">The sequence shown here is derived from an EMBL/GenBank/DDBJ whole genome shotgun (WGS) entry which is preliminary data.</text>
</comment>
<dbReference type="PANTHER" id="PTHR35176">
    <property type="entry name" value="HEME OXYGENASE HI_0854-RELATED"/>
    <property type="match status" value="1"/>
</dbReference>
<dbReference type="Pfam" id="PF01243">
    <property type="entry name" value="PNPOx_N"/>
    <property type="match status" value="1"/>
</dbReference>
<evidence type="ECO:0000256" key="1">
    <source>
        <dbReference type="ARBA" id="ARBA00023002"/>
    </source>
</evidence>
<dbReference type="InterPro" id="IPR012349">
    <property type="entry name" value="Split_barrel_FMN-bd"/>
</dbReference>
<evidence type="ECO:0000313" key="3">
    <source>
        <dbReference type="EMBL" id="GLI39327.1"/>
    </source>
</evidence>
<dbReference type="EMBL" id="BSDS01000002">
    <property type="protein sequence ID" value="GLI39327.1"/>
    <property type="molecule type" value="Genomic_DNA"/>
</dbReference>
<dbReference type="InterPro" id="IPR011576">
    <property type="entry name" value="Pyridox_Oxase_N"/>
</dbReference>
<keyword evidence="4" id="KW-1185">Reference proteome</keyword>
<sequence length="157" mass="17351">MNDTLSMRVQRYLRDHNVATVATNGSGGPWAAAVFYASDGYTLYFLSSPTSRHCLDLAQTARVAVTIQEDYSDWLEIKGVQIEGIATEISGAEEEKARKLYGRKFPLVGLLAQAPAAIVEAMAKVRWYKVVPHRCFFIDNSLGLGHRDEVDVGIDAE</sequence>
<feature type="domain" description="Pyridoxamine 5'-phosphate oxidase N-terminal" evidence="2">
    <location>
        <begin position="9"/>
        <end position="112"/>
    </location>
</feature>
<organism evidence="3 4">
    <name type="scientific">Geobacter hydrogenophilus</name>
    <dbReference type="NCBI Taxonomy" id="40983"/>
    <lineage>
        <taxon>Bacteria</taxon>
        <taxon>Pseudomonadati</taxon>
        <taxon>Thermodesulfobacteriota</taxon>
        <taxon>Desulfuromonadia</taxon>
        <taxon>Geobacterales</taxon>
        <taxon>Geobacteraceae</taxon>
        <taxon>Geobacter</taxon>
    </lineage>
</organism>
<dbReference type="Proteomes" id="UP001144352">
    <property type="component" value="Unassembled WGS sequence"/>
</dbReference>
<dbReference type="PANTHER" id="PTHR35176:SF6">
    <property type="entry name" value="HEME OXYGENASE HI_0854-RELATED"/>
    <property type="match status" value="1"/>
</dbReference>
<dbReference type="InterPro" id="IPR052019">
    <property type="entry name" value="F420H2_bilvrd_red/Heme_oxyg"/>
</dbReference>
<name>A0A9W6LCX0_9BACT</name>
<dbReference type="GO" id="GO:0016627">
    <property type="term" value="F:oxidoreductase activity, acting on the CH-CH group of donors"/>
    <property type="evidence" value="ECO:0007669"/>
    <property type="project" value="TreeGrafter"/>
</dbReference>